<evidence type="ECO:0008006" key="3">
    <source>
        <dbReference type="Google" id="ProtNLM"/>
    </source>
</evidence>
<accession>A0A2G9TBV0</accession>
<reference evidence="1 2" key="1">
    <citation type="submission" date="2015-09" db="EMBL/GenBank/DDBJ databases">
        <title>Draft genome of the parasitic nematode Teladorsagia circumcincta isolate WARC Sus (inbred).</title>
        <authorList>
            <person name="Mitreva M."/>
        </authorList>
    </citation>
    <scope>NUCLEOTIDE SEQUENCE [LARGE SCALE GENOMIC DNA]</scope>
    <source>
        <strain evidence="1 2">S</strain>
    </source>
</reference>
<dbReference type="SUPFAM" id="SSF55797">
    <property type="entry name" value="PR-1-like"/>
    <property type="match status" value="1"/>
</dbReference>
<dbReference type="Gene3D" id="3.40.33.10">
    <property type="entry name" value="CAP"/>
    <property type="match status" value="2"/>
</dbReference>
<name>A0A2G9TBV0_TELCI</name>
<dbReference type="OrthoDB" id="5874910at2759"/>
<evidence type="ECO:0000313" key="1">
    <source>
        <dbReference type="EMBL" id="PIO55447.1"/>
    </source>
</evidence>
<organism evidence="1 2">
    <name type="scientific">Teladorsagia circumcincta</name>
    <name type="common">Brown stomach worm</name>
    <name type="synonym">Ostertagia circumcincta</name>
    <dbReference type="NCBI Taxonomy" id="45464"/>
    <lineage>
        <taxon>Eukaryota</taxon>
        <taxon>Metazoa</taxon>
        <taxon>Ecdysozoa</taxon>
        <taxon>Nematoda</taxon>
        <taxon>Chromadorea</taxon>
        <taxon>Rhabditida</taxon>
        <taxon>Rhabditina</taxon>
        <taxon>Rhabditomorpha</taxon>
        <taxon>Strongyloidea</taxon>
        <taxon>Trichostrongylidae</taxon>
        <taxon>Teladorsagia</taxon>
    </lineage>
</organism>
<proteinExistence type="predicted"/>
<dbReference type="InterPro" id="IPR035940">
    <property type="entry name" value="CAP_sf"/>
</dbReference>
<dbReference type="Proteomes" id="UP000230423">
    <property type="component" value="Unassembled WGS sequence"/>
</dbReference>
<protein>
    <recommendedName>
        <fullName evidence="3">SCP domain-containing protein</fullName>
    </recommendedName>
</protein>
<sequence length="137" mass="15152">MKVGCAYKVCGSEMLVSCIYGTKRIPPMRELWQEGRTCECDAYPDSFCSNGICETTTPVGAGTKTGTKIREVDGPDRCNINSGMTDVVRDIFLNKHNYYRSLVAKGLAKDKFGGNAPKAARMRKMVWSHTRQSDNAS</sequence>
<dbReference type="AlphaFoldDB" id="A0A2G9TBV0"/>
<gene>
    <name evidence="1" type="ORF">TELCIR_23167</name>
</gene>
<evidence type="ECO:0000313" key="2">
    <source>
        <dbReference type="Proteomes" id="UP000230423"/>
    </source>
</evidence>
<keyword evidence="2" id="KW-1185">Reference proteome</keyword>
<dbReference type="CDD" id="cd05380">
    <property type="entry name" value="CAP_euk"/>
    <property type="match status" value="1"/>
</dbReference>
<dbReference type="EMBL" id="KZ385987">
    <property type="protein sequence ID" value="PIO55447.1"/>
    <property type="molecule type" value="Genomic_DNA"/>
</dbReference>